<comment type="caution">
    <text evidence="1">The sequence shown here is derived from an EMBL/GenBank/DDBJ whole genome shotgun (WGS) entry which is preliminary data.</text>
</comment>
<reference evidence="1 2" key="1">
    <citation type="journal article" date="2014" name="Agronomy (Basel)">
        <title>A Draft Genome Sequence for Ensete ventricosum, the Drought-Tolerant Tree Against Hunger.</title>
        <authorList>
            <person name="Harrison J."/>
            <person name="Moore K.A."/>
            <person name="Paszkiewicz K."/>
            <person name="Jones T."/>
            <person name="Grant M."/>
            <person name="Ambacheew D."/>
            <person name="Muzemil S."/>
            <person name="Studholme D.J."/>
        </authorList>
    </citation>
    <scope>NUCLEOTIDE SEQUENCE [LARGE SCALE GENOMIC DNA]</scope>
</reference>
<dbReference type="EMBL" id="AMZH03020101">
    <property type="protein sequence ID" value="RRT39528.1"/>
    <property type="molecule type" value="Genomic_DNA"/>
</dbReference>
<dbReference type="AlphaFoldDB" id="A0A426XJ48"/>
<evidence type="ECO:0000313" key="2">
    <source>
        <dbReference type="Proteomes" id="UP000287651"/>
    </source>
</evidence>
<gene>
    <name evidence="1" type="ORF">B296_00041266</name>
</gene>
<name>A0A426XJ48_ENSVE</name>
<organism evidence="1 2">
    <name type="scientific">Ensete ventricosum</name>
    <name type="common">Abyssinian banana</name>
    <name type="synonym">Musa ensete</name>
    <dbReference type="NCBI Taxonomy" id="4639"/>
    <lineage>
        <taxon>Eukaryota</taxon>
        <taxon>Viridiplantae</taxon>
        <taxon>Streptophyta</taxon>
        <taxon>Embryophyta</taxon>
        <taxon>Tracheophyta</taxon>
        <taxon>Spermatophyta</taxon>
        <taxon>Magnoliopsida</taxon>
        <taxon>Liliopsida</taxon>
        <taxon>Zingiberales</taxon>
        <taxon>Musaceae</taxon>
        <taxon>Ensete</taxon>
    </lineage>
</organism>
<proteinExistence type="predicted"/>
<accession>A0A426XJ48</accession>
<evidence type="ECO:0000313" key="1">
    <source>
        <dbReference type="EMBL" id="RRT39528.1"/>
    </source>
</evidence>
<dbReference type="Proteomes" id="UP000287651">
    <property type="component" value="Unassembled WGS sequence"/>
</dbReference>
<protein>
    <submittedName>
        <fullName evidence="1">Uncharacterized protein</fullName>
    </submittedName>
</protein>
<sequence length="97" mass="10755">MQWELTEGIRGLPGVRRELAEGVRGLLGVHRKLAKCIGSLLGIRLELAKGDWELARMTSGVRRKKTKRLARRSSRVAEKLTGSHEGLVGLDSHINCN</sequence>